<dbReference type="RefSeq" id="WP_123509070.1">
    <property type="nucleotide sequence ID" value="NZ_MOBQ01000009.1"/>
</dbReference>
<feature type="region of interest" description="Disordered" evidence="1">
    <location>
        <begin position="524"/>
        <end position="548"/>
    </location>
</feature>
<dbReference type="SUPFAM" id="SSF49785">
    <property type="entry name" value="Galactose-binding domain-like"/>
    <property type="match status" value="1"/>
</dbReference>
<organism evidence="2 3">
    <name type="scientific">Pseudomonas frederiksbergensis</name>
    <dbReference type="NCBI Taxonomy" id="104087"/>
    <lineage>
        <taxon>Bacteria</taxon>
        <taxon>Pseudomonadati</taxon>
        <taxon>Pseudomonadota</taxon>
        <taxon>Gammaproteobacteria</taxon>
        <taxon>Pseudomonadales</taxon>
        <taxon>Pseudomonadaceae</taxon>
        <taxon>Pseudomonas</taxon>
    </lineage>
</organism>
<dbReference type="Gene3D" id="2.60.120.260">
    <property type="entry name" value="Galactose-binding domain-like"/>
    <property type="match status" value="1"/>
</dbReference>
<dbReference type="OrthoDB" id="7031352at2"/>
<accession>A0A423KAF7</accession>
<evidence type="ECO:0000313" key="3">
    <source>
        <dbReference type="Proteomes" id="UP000285349"/>
    </source>
</evidence>
<comment type="caution">
    <text evidence="2">The sequence shown here is derived from an EMBL/GenBank/DDBJ whole genome shotgun (WGS) entry which is preliminary data.</text>
</comment>
<evidence type="ECO:0000256" key="1">
    <source>
        <dbReference type="SAM" id="MobiDB-lite"/>
    </source>
</evidence>
<name>A0A423KAF7_9PSED</name>
<protein>
    <recommendedName>
        <fullName evidence="4">CBM-cenC domain-containing protein</fullName>
    </recommendedName>
</protein>
<evidence type="ECO:0008006" key="4">
    <source>
        <dbReference type="Google" id="ProtNLM"/>
    </source>
</evidence>
<dbReference type="InterPro" id="IPR008979">
    <property type="entry name" value="Galactose-bd-like_sf"/>
</dbReference>
<dbReference type="AlphaFoldDB" id="A0A423KAF7"/>
<gene>
    <name evidence="2" type="ORF">BK666_07455</name>
</gene>
<sequence length="776" mass="84701">MLIQPAKQLSPMTLLEPVIPGRTEPALPSGEWGINLAAARGNFPDKGMKVQIAIWSAKGLGDKVELLLNGAPVDQHTIGDPTEIGEPTILWVAPGRLPSGSYSLSYRVTRLNQAPETFDPAMRLYVKLELPGGQDLDPVEGQHSALYQYIDPQIVLDGVDKDIAKAGVEITVRAKPGNDSPQPYPNIAVGDVCTLSWGGQFVRSAPVTQEQIDDPAGHPIVITADEKTILDAQDTGPAGLAVTFMIRDLVNNQSEDWCQETRIVVDTGNSRLEAPIISKTSGNNLDLELVGDDYVVAQVWAESIDEFAKDDFIIMNLRGTPLEGEAVDVKVRQQILKTPPTVEMVSLRNADVRALAKTQAVFAYELERNGAVIQRSKGRFVNILGEPRRLAAPIAEDEIQGAIDPDLPFTWVRIPFDDAFEHEMAIQLKWSGTLAPPGGGTYEPDLEWYTPTPDEIDAKDDLLIMVEGRHLKILEGGTLALSYNLLLLDDQDEIVSRGSRPAALLSVGEPTLELDKPQVAGEEHGVLNPDELPNGVSQLSVPHSAEPTRPGDVVTYTWVGSVTGRTRDSIKITSHNVDQDLHFALNARFVAEHIEPNLDGDVTVWYEIARIGPPARVSYSDALVFSVERGFEPIVDYTDFADGTFGGWEPGPATDSQDWSIREADGNHRLFNNTFSNNSAGVVLKKTLTHLRIGKRYEFSIKAIRRALGGPSVSSLSLSTSQGPLTEPMDLPTTWAQLSGSFTAQTSEVEFRINSHVASGNGNDYEVDDLTIKRIQ</sequence>
<dbReference type="Proteomes" id="UP000285349">
    <property type="component" value="Unassembled WGS sequence"/>
</dbReference>
<proteinExistence type="predicted"/>
<reference evidence="2 3" key="1">
    <citation type="submission" date="2016-10" db="EMBL/GenBank/DDBJ databases">
        <title>Comparative genome analysis of multiple Pseudomonas spp. focuses on biocontrol and plant growth promoting traits.</title>
        <authorList>
            <person name="Tao X.-Y."/>
            <person name="Taylor C.G."/>
        </authorList>
    </citation>
    <scope>NUCLEOTIDE SEQUENCE [LARGE SCALE GENOMIC DNA]</scope>
    <source>
        <strain evidence="2 3">37A10</strain>
    </source>
</reference>
<evidence type="ECO:0000313" key="2">
    <source>
        <dbReference type="EMBL" id="RON49101.1"/>
    </source>
</evidence>
<dbReference type="EMBL" id="MOBQ01000009">
    <property type="protein sequence ID" value="RON49101.1"/>
    <property type="molecule type" value="Genomic_DNA"/>
</dbReference>